<gene>
    <name evidence="4" type="ORF">E8A74_08190</name>
</gene>
<dbReference type="GO" id="GO:0000272">
    <property type="term" value="P:polysaccharide catabolic process"/>
    <property type="evidence" value="ECO:0007669"/>
    <property type="project" value="InterPro"/>
</dbReference>
<evidence type="ECO:0000313" key="4">
    <source>
        <dbReference type="EMBL" id="TKD10416.1"/>
    </source>
</evidence>
<dbReference type="Pfam" id="PF00150">
    <property type="entry name" value="Cellulase"/>
    <property type="match status" value="1"/>
</dbReference>
<evidence type="ECO:0000256" key="2">
    <source>
        <dbReference type="ARBA" id="ARBA00023295"/>
    </source>
</evidence>
<evidence type="ECO:0000313" key="5">
    <source>
        <dbReference type="Proteomes" id="UP000309215"/>
    </source>
</evidence>
<dbReference type="Proteomes" id="UP000309215">
    <property type="component" value="Unassembled WGS sequence"/>
</dbReference>
<sequence length="653" mass="71203">MKNHSSSMGRARATWGGAALLLVAGTLVVGPGCAEVEEGATEEMAEGETAEALAAVISAPSRVGPYGVAKLADGTPAIVDGNGNRVVFHGVSRPGLESTWHGEGPSQPSLYIPVPDPQIPGGVRWTPGIHPDEYVHMKQWGFDTVRLPVSWDYRCYGDRLADALSADPDADLPCNNPAVWEIYWQILKDNVKKIQAQGMDVILDVRSDASVRGSDGIKEDVWNHMPHVWTAEDGTTQNVFIGRNLQGQNLYGNVGLGNFLRRLGHELGHKPGQPNDGIDRSRVVFEIFDAPHVPCTNTADWSEDEVWRIWLDGTKNPDGSYETKSCTLPKADGSGSVTKSFTYAGMRVLYERVREFGAQNVVLVPAIDGVDLRRVWQPQYQITGATNLAYAAKPSFRFAEENSVAGVENLAGFEALFDQYFGYLATQARLFPVVITEFASGEPTGCTKDQEVDFLHSVLLYATRPNRQFGWAAWSWFFPETPALRCGYYSSILDGWRGPGGGAPGASILGRGVLEFLKATQYIWPEVTVLNDFTCDPNAPGTLTWAMKHALPGQWVRFAVPRDTNGNTTMHTRCNLPPMKWGVRMVGNSPYAQGVCSGGRTTIDGAAASGHGLVLEGNNDLTNITVQHFPGTEIIELSPYQSSNQSWCVQVSP</sequence>
<organism evidence="4 5">
    <name type="scientific">Polyangium fumosum</name>
    <dbReference type="NCBI Taxonomy" id="889272"/>
    <lineage>
        <taxon>Bacteria</taxon>
        <taxon>Pseudomonadati</taxon>
        <taxon>Myxococcota</taxon>
        <taxon>Polyangia</taxon>
        <taxon>Polyangiales</taxon>
        <taxon>Polyangiaceae</taxon>
        <taxon>Polyangium</taxon>
    </lineage>
</organism>
<dbReference type="OrthoDB" id="9800955at2"/>
<reference evidence="4 5" key="1">
    <citation type="submission" date="2019-04" db="EMBL/GenBank/DDBJ databases">
        <authorList>
            <person name="Li Y."/>
            <person name="Wang J."/>
        </authorList>
    </citation>
    <scope>NUCLEOTIDE SEQUENCE [LARGE SCALE GENOMIC DNA]</scope>
    <source>
        <strain evidence="4 5">DSM 14668</strain>
    </source>
</reference>
<dbReference type="GO" id="GO:0004553">
    <property type="term" value="F:hydrolase activity, hydrolyzing O-glycosyl compounds"/>
    <property type="evidence" value="ECO:0007669"/>
    <property type="project" value="InterPro"/>
</dbReference>
<dbReference type="Gene3D" id="3.20.20.80">
    <property type="entry name" value="Glycosidases"/>
    <property type="match status" value="1"/>
</dbReference>
<accession>A0A4U1JI48</accession>
<evidence type="ECO:0000256" key="1">
    <source>
        <dbReference type="ARBA" id="ARBA00022801"/>
    </source>
</evidence>
<keyword evidence="1" id="KW-0378">Hydrolase</keyword>
<name>A0A4U1JI48_9BACT</name>
<dbReference type="InterPro" id="IPR017853">
    <property type="entry name" value="GH"/>
</dbReference>
<proteinExistence type="predicted"/>
<keyword evidence="5" id="KW-1185">Reference proteome</keyword>
<dbReference type="EMBL" id="SSMQ01000006">
    <property type="protein sequence ID" value="TKD10416.1"/>
    <property type="molecule type" value="Genomic_DNA"/>
</dbReference>
<comment type="caution">
    <text evidence="4">The sequence shown here is derived from an EMBL/GenBank/DDBJ whole genome shotgun (WGS) entry which is preliminary data.</text>
</comment>
<dbReference type="SUPFAM" id="SSF51445">
    <property type="entry name" value="(Trans)glycosidases"/>
    <property type="match status" value="1"/>
</dbReference>
<evidence type="ECO:0000259" key="3">
    <source>
        <dbReference type="Pfam" id="PF00150"/>
    </source>
</evidence>
<protein>
    <recommendedName>
        <fullName evidence="3">Glycoside hydrolase family 5 domain-containing protein</fullName>
    </recommendedName>
</protein>
<dbReference type="AlphaFoldDB" id="A0A4U1JI48"/>
<feature type="domain" description="Glycoside hydrolase family 5" evidence="3">
    <location>
        <begin position="136"/>
        <end position="211"/>
    </location>
</feature>
<dbReference type="InterPro" id="IPR001547">
    <property type="entry name" value="Glyco_hydro_5"/>
</dbReference>
<keyword evidence="2" id="KW-0326">Glycosidase</keyword>